<reference evidence="6 7" key="1">
    <citation type="submission" date="2018-07" db="EMBL/GenBank/DDBJ databases">
        <title>Section-level genome sequencing of Aspergillus section Nigri to investigate inter- and intra-species variation.</title>
        <authorList>
            <consortium name="DOE Joint Genome Institute"/>
            <person name="Vesth T.C."/>
            <person name="Nybo J.L."/>
            <person name="Theobald S."/>
            <person name="Frisvad J.C."/>
            <person name="Larsen T.O."/>
            <person name="Nielsen K.F."/>
            <person name="Hoof J.B."/>
            <person name="Brandl J."/>
            <person name="Salamov A."/>
            <person name="Riley R."/>
            <person name="Gladden J.M."/>
            <person name="Phatale P."/>
            <person name="Nielsen M.T."/>
            <person name="Lyhne E.K."/>
            <person name="Kogle M.E."/>
            <person name="Strasser K."/>
            <person name="McDonnell E."/>
            <person name="Barry K."/>
            <person name="Clum A."/>
            <person name="Chen C."/>
            <person name="Nolan M."/>
            <person name="Sandor L."/>
            <person name="Kuo A."/>
            <person name="Lipzen A."/>
            <person name="Hainaut M."/>
            <person name="Drula E."/>
            <person name="Tsang A."/>
            <person name="Magnuson J.K."/>
            <person name="Henrissat B."/>
            <person name="Wiebenga A."/>
            <person name="Simmons B.A."/>
            <person name="Makela M.R."/>
            <person name="De vries R.P."/>
            <person name="Grigoriev I.V."/>
            <person name="Mortensen U.H."/>
            <person name="Baker S.E."/>
            <person name="Andersen M.R."/>
        </authorList>
    </citation>
    <scope>NUCLEOTIDE SEQUENCE [LARGE SCALE GENOMIC DNA]</scope>
    <source>
        <strain evidence="6 7">ATCC 13157</strain>
    </source>
</reference>
<name>A0A370PRY7_ASPPH</name>
<comment type="similarity">
    <text evidence="1">Belongs to the yippee family.</text>
</comment>
<dbReference type="GO" id="GO:0046872">
    <property type="term" value="F:metal ion binding"/>
    <property type="evidence" value="ECO:0007669"/>
    <property type="project" value="UniProtKB-KW"/>
</dbReference>
<dbReference type="PROSITE" id="PS51792">
    <property type="entry name" value="YIPPEE"/>
    <property type="match status" value="1"/>
</dbReference>
<evidence type="ECO:0000256" key="1">
    <source>
        <dbReference type="ARBA" id="ARBA00005613"/>
    </source>
</evidence>
<evidence type="ECO:0000313" key="7">
    <source>
        <dbReference type="Proteomes" id="UP000254937"/>
    </source>
</evidence>
<evidence type="ECO:0000256" key="2">
    <source>
        <dbReference type="ARBA" id="ARBA00022723"/>
    </source>
</evidence>
<evidence type="ECO:0000313" key="6">
    <source>
        <dbReference type="EMBL" id="RDK44958.1"/>
    </source>
</evidence>
<protein>
    <submittedName>
        <fullName evidence="6">Yippee-domain-containing protein</fullName>
    </submittedName>
</protein>
<dbReference type="EMBL" id="KZ851848">
    <property type="protein sequence ID" value="RDK44958.1"/>
    <property type="molecule type" value="Genomic_DNA"/>
</dbReference>
<dbReference type="Pfam" id="PF03226">
    <property type="entry name" value="Yippee-Mis18"/>
    <property type="match status" value="1"/>
</dbReference>
<dbReference type="PANTHER" id="PTHR13848">
    <property type="entry name" value="PROTEIN YIPPEE-LIKE CG15309-RELATED"/>
    <property type="match status" value="1"/>
</dbReference>
<evidence type="ECO:0000259" key="5">
    <source>
        <dbReference type="PROSITE" id="PS51792"/>
    </source>
</evidence>
<keyword evidence="2" id="KW-0479">Metal-binding</keyword>
<gene>
    <name evidence="6" type="ORF">M752DRAFT_230490</name>
</gene>
<sequence length="249" mass="27641">MHTYPRTSQGRSHIQGSMFPKFLLRPSFFRDKQRSMRSRVSSSEAGPGESVKPSDANYLEGHISCIRCSCCAADICLTSQIISKGFTGRYGRAYLVSGEPSLARKTSPTDTLLNTVIQQPVPRRLVTGAHTVGDINCSVCGNVLGWKYIAAEEESQRYKIGKFILETERVMISSFWESPDVVESTLLPAYPGSTEVGHGQPPNSIEFDSQNEDECEDLFSGIWTPGLAVRRRNRKLPERRSSLFGITAL</sequence>
<dbReference type="InterPro" id="IPR004910">
    <property type="entry name" value="Yippee/Mis18/Cereblon"/>
</dbReference>
<keyword evidence="7" id="KW-1185">Reference proteome</keyword>
<feature type="region of interest" description="Disordered" evidence="4">
    <location>
        <begin position="34"/>
        <end position="53"/>
    </location>
</feature>
<dbReference type="AlphaFoldDB" id="A0A370PRY7"/>
<accession>A0A370PRY7</accession>
<organism evidence="6 7">
    <name type="scientific">Aspergillus phoenicis ATCC 13157</name>
    <dbReference type="NCBI Taxonomy" id="1353007"/>
    <lineage>
        <taxon>Eukaryota</taxon>
        <taxon>Fungi</taxon>
        <taxon>Dikarya</taxon>
        <taxon>Ascomycota</taxon>
        <taxon>Pezizomycotina</taxon>
        <taxon>Eurotiomycetes</taxon>
        <taxon>Eurotiomycetidae</taxon>
        <taxon>Eurotiales</taxon>
        <taxon>Aspergillaceae</taxon>
        <taxon>Aspergillus</taxon>
    </lineage>
</organism>
<dbReference type="InterPro" id="IPR039058">
    <property type="entry name" value="Yippee_fam"/>
</dbReference>
<evidence type="ECO:0000256" key="3">
    <source>
        <dbReference type="ARBA" id="ARBA00022833"/>
    </source>
</evidence>
<evidence type="ECO:0000256" key="4">
    <source>
        <dbReference type="SAM" id="MobiDB-lite"/>
    </source>
</evidence>
<dbReference type="InterPro" id="IPR034751">
    <property type="entry name" value="Yippee"/>
</dbReference>
<proteinExistence type="inferred from homology"/>
<feature type="domain" description="Yippee" evidence="5">
    <location>
        <begin position="64"/>
        <end position="174"/>
    </location>
</feature>
<keyword evidence="3" id="KW-0862">Zinc</keyword>
<dbReference type="Proteomes" id="UP000254937">
    <property type="component" value="Unassembled WGS sequence"/>
</dbReference>